<name>A0A6A1WNQ7_9ROSI</name>
<evidence type="ECO:0000259" key="12">
    <source>
        <dbReference type="SMART" id="SM00835"/>
    </source>
</evidence>
<keyword evidence="5 9" id="KW-0479">Metal-binding</keyword>
<gene>
    <name evidence="13" type="ORF">CJ030_MR1G012025</name>
</gene>
<evidence type="ECO:0000313" key="13">
    <source>
        <dbReference type="EMBL" id="KAB1226313.1"/>
    </source>
</evidence>
<evidence type="ECO:0000256" key="5">
    <source>
        <dbReference type="ARBA" id="ARBA00022723"/>
    </source>
</evidence>
<feature type="binding site" evidence="9">
    <location>
        <position position="163"/>
    </location>
    <ligand>
        <name>oxalate</name>
        <dbReference type="ChEBI" id="CHEBI:30623"/>
    </ligand>
</feature>
<feature type="binding site" evidence="10">
    <location>
        <position position="161"/>
    </location>
    <ligand>
        <name>Mn(2+)</name>
        <dbReference type="ChEBI" id="CHEBI:29035"/>
    </ligand>
</feature>
<dbReference type="AlphaFoldDB" id="A0A6A1WNQ7"/>
<evidence type="ECO:0000256" key="1">
    <source>
        <dbReference type="ARBA" id="ARBA00004271"/>
    </source>
</evidence>
<evidence type="ECO:0000256" key="7">
    <source>
        <dbReference type="ARBA" id="ARBA00023180"/>
    </source>
</evidence>
<dbReference type="PANTHER" id="PTHR31238">
    <property type="entry name" value="GERMIN-LIKE PROTEIN SUBFAMILY 3 MEMBER 3"/>
    <property type="match status" value="1"/>
</dbReference>
<feature type="binding site" evidence="9">
    <location>
        <position position="158"/>
    </location>
    <ligand>
        <name>oxalate</name>
        <dbReference type="ChEBI" id="CHEBI:30623"/>
    </ligand>
</feature>
<keyword evidence="8 9" id="KW-0464">Manganese</keyword>
<dbReference type="CDD" id="cd02241">
    <property type="entry name" value="cupin_OxOx"/>
    <property type="match status" value="1"/>
</dbReference>
<dbReference type="InterPro" id="IPR019780">
    <property type="entry name" value="Germin_Mn-BS"/>
</dbReference>
<dbReference type="InterPro" id="IPR011051">
    <property type="entry name" value="RmlC_Cupin_sf"/>
</dbReference>
<dbReference type="Pfam" id="PF00190">
    <property type="entry name" value="Cupin_1"/>
    <property type="match status" value="1"/>
</dbReference>
<reference evidence="13 14" key="1">
    <citation type="journal article" date="2019" name="Plant Biotechnol. J.">
        <title>The red bayberry genome and genetic basis of sex determination.</title>
        <authorList>
            <person name="Jia H.M."/>
            <person name="Jia H.J."/>
            <person name="Cai Q.L."/>
            <person name="Wang Y."/>
            <person name="Zhao H.B."/>
            <person name="Yang W.F."/>
            <person name="Wang G.Y."/>
            <person name="Li Y.H."/>
            <person name="Zhan D.L."/>
            <person name="Shen Y.T."/>
            <person name="Niu Q.F."/>
            <person name="Chang L."/>
            <person name="Qiu J."/>
            <person name="Zhao L."/>
            <person name="Xie H.B."/>
            <person name="Fu W.Y."/>
            <person name="Jin J."/>
            <person name="Li X.W."/>
            <person name="Jiao Y."/>
            <person name="Zhou C.C."/>
            <person name="Tu T."/>
            <person name="Chai C.Y."/>
            <person name="Gao J.L."/>
            <person name="Fan L.J."/>
            <person name="van de Weg E."/>
            <person name="Wang J.Y."/>
            <person name="Gao Z.S."/>
        </authorList>
    </citation>
    <scope>NUCLEOTIDE SEQUENCE [LARGE SCALE GENOMIC DNA]</scope>
    <source>
        <tissue evidence="13">Leaves</tissue>
    </source>
</reference>
<dbReference type="SUPFAM" id="SSF51182">
    <property type="entry name" value="RmlC-like cupins"/>
    <property type="match status" value="1"/>
</dbReference>
<evidence type="ECO:0000256" key="11">
    <source>
        <dbReference type="RuleBase" id="RU366015"/>
    </source>
</evidence>
<dbReference type="PROSITE" id="PS00725">
    <property type="entry name" value="GERMIN"/>
    <property type="match status" value="1"/>
</dbReference>
<dbReference type="Gene3D" id="2.60.120.10">
    <property type="entry name" value="Jelly Rolls"/>
    <property type="match status" value="1"/>
</dbReference>
<evidence type="ECO:0000256" key="10">
    <source>
        <dbReference type="PIRSR" id="PIRSR601929-2"/>
    </source>
</evidence>
<evidence type="ECO:0000256" key="4">
    <source>
        <dbReference type="ARBA" id="ARBA00022525"/>
    </source>
</evidence>
<dbReference type="InterPro" id="IPR001929">
    <property type="entry name" value="Germin"/>
</dbReference>
<dbReference type="InterPro" id="IPR006045">
    <property type="entry name" value="Cupin_1"/>
</dbReference>
<evidence type="ECO:0000313" key="14">
    <source>
        <dbReference type="Proteomes" id="UP000516437"/>
    </source>
</evidence>
<dbReference type="EMBL" id="RXIC02000019">
    <property type="protein sequence ID" value="KAB1226313.1"/>
    <property type="molecule type" value="Genomic_DNA"/>
</dbReference>
<evidence type="ECO:0000256" key="3">
    <source>
        <dbReference type="ARBA" id="ARBA00022523"/>
    </source>
</evidence>
<keyword evidence="7" id="KW-0325">Glycoprotein</keyword>
<dbReference type="OrthoDB" id="1921208at2759"/>
<dbReference type="InterPro" id="IPR014710">
    <property type="entry name" value="RmlC-like_jellyroll"/>
</dbReference>
<comment type="similarity">
    <text evidence="2 11">Belongs to the germin family.</text>
</comment>
<comment type="caution">
    <text evidence="13">The sequence shown here is derived from an EMBL/GenBank/DDBJ whole genome shotgun (WGS) entry which is preliminary data.</text>
</comment>
<dbReference type="SMART" id="SM00835">
    <property type="entry name" value="Cupin_1"/>
    <property type="match status" value="1"/>
</dbReference>
<comment type="subcellular location">
    <subcellularLocation>
        <location evidence="1 11">Secreted</location>
        <location evidence="1 11">Extracellular space</location>
        <location evidence="1 11">Apoplast</location>
    </subcellularLocation>
</comment>
<evidence type="ECO:0000256" key="9">
    <source>
        <dbReference type="PIRSR" id="PIRSR601929-1"/>
    </source>
</evidence>
<accession>A0A6A1WNQ7</accession>
<keyword evidence="3 11" id="KW-0052">Apoplast</keyword>
<feature type="binding site" evidence="9">
    <location>
        <position position="168"/>
    </location>
    <ligand>
        <name>oxalate</name>
        <dbReference type="ChEBI" id="CHEBI:30623"/>
    </ligand>
</feature>
<dbReference type="Proteomes" id="UP000516437">
    <property type="component" value="Chromosome 1"/>
</dbReference>
<organism evidence="13 14">
    <name type="scientific">Morella rubra</name>
    <name type="common">Chinese bayberry</name>
    <dbReference type="NCBI Taxonomy" id="262757"/>
    <lineage>
        <taxon>Eukaryota</taxon>
        <taxon>Viridiplantae</taxon>
        <taxon>Streptophyta</taxon>
        <taxon>Embryophyta</taxon>
        <taxon>Tracheophyta</taxon>
        <taxon>Spermatophyta</taxon>
        <taxon>Magnoliopsida</taxon>
        <taxon>eudicotyledons</taxon>
        <taxon>Gunneridae</taxon>
        <taxon>Pentapetalae</taxon>
        <taxon>rosids</taxon>
        <taxon>fabids</taxon>
        <taxon>Fagales</taxon>
        <taxon>Myricaceae</taxon>
        <taxon>Morella</taxon>
    </lineage>
</organism>
<feature type="binding site" evidence="10">
    <location>
        <position position="209"/>
    </location>
    <ligand>
        <name>Mn(2+)</name>
        <dbReference type="ChEBI" id="CHEBI:29035"/>
    </ligand>
</feature>
<keyword evidence="6" id="KW-1015">Disulfide bond</keyword>
<sequence length="234" mass="25917">MGFCRTKWGRVAEIDVSEFLSGFYKGNDRTYLFGDFLLVFVWARTEESLLGFYRGHDIWGFSSFFRLLGHDKARFAGWSSSGHEQRNLFRASTEGTTFGDFLSFFGLLGHDTAHFIPGNITNPLGSNVTTVNVNNLLGLNTLGISLHLALTLQPYGLNPPHTHPRATEILVVIEGTLYVGFVTSNTDNRLCTKVLNKGDVFVSPIGLIHFQLNVRKTNAVAFVDPSSQNIGSLP</sequence>
<dbReference type="PRINTS" id="PR00325">
    <property type="entry name" value="GERMIN"/>
</dbReference>
<keyword evidence="4 11" id="KW-0964">Secreted</keyword>
<evidence type="ECO:0000256" key="6">
    <source>
        <dbReference type="ARBA" id="ARBA00023157"/>
    </source>
</evidence>
<feature type="binding site" evidence="10">
    <location>
        <position position="168"/>
    </location>
    <ligand>
        <name>Mn(2+)</name>
        <dbReference type="ChEBI" id="CHEBI:29035"/>
    </ligand>
</feature>
<dbReference type="GO" id="GO:0030145">
    <property type="term" value="F:manganese ion binding"/>
    <property type="evidence" value="ECO:0007669"/>
    <property type="project" value="UniProtKB-UniRule"/>
</dbReference>
<proteinExistence type="inferred from homology"/>
<protein>
    <recommendedName>
        <fullName evidence="11">Germin-like protein</fullName>
    </recommendedName>
</protein>
<evidence type="ECO:0000256" key="2">
    <source>
        <dbReference type="ARBA" id="ARBA00007456"/>
    </source>
</evidence>
<evidence type="ECO:0000256" key="8">
    <source>
        <dbReference type="ARBA" id="ARBA00023211"/>
    </source>
</evidence>
<keyword evidence="14" id="KW-1185">Reference proteome</keyword>
<feature type="binding site" evidence="10">
    <location>
        <position position="163"/>
    </location>
    <ligand>
        <name>Mn(2+)</name>
        <dbReference type="ChEBI" id="CHEBI:29035"/>
    </ligand>
</feature>
<feature type="domain" description="Cupin type-1" evidence="12">
    <location>
        <begin position="114"/>
        <end position="231"/>
    </location>
</feature>
<dbReference type="GO" id="GO:0048046">
    <property type="term" value="C:apoplast"/>
    <property type="evidence" value="ECO:0007669"/>
    <property type="project" value="UniProtKB-SubCell"/>
</dbReference>